<evidence type="ECO:0000256" key="1">
    <source>
        <dbReference type="SAM" id="Phobius"/>
    </source>
</evidence>
<gene>
    <name evidence="2" type="ORF">QO005_002747</name>
</gene>
<name>A0ABU0IDT4_9HYPH</name>
<evidence type="ECO:0000313" key="2">
    <source>
        <dbReference type="EMBL" id="MDQ0456406.1"/>
    </source>
</evidence>
<dbReference type="Pfam" id="PF10027">
    <property type="entry name" value="DUF2269"/>
    <property type="match status" value="1"/>
</dbReference>
<comment type="caution">
    <text evidence="2">The sequence shown here is derived from an EMBL/GenBank/DDBJ whole genome shotgun (WGS) entry which is preliminary data.</text>
</comment>
<keyword evidence="1" id="KW-0812">Transmembrane</keyword>
<dbReference type="RefSeq" id="WP_307158602.1">
    <property type="nucleotide sequence ID" value="NZ_JAUSWH010000008.1"/>
</dbReference>
<dbReference type="InterPro" id="IPR018729">
    <property type="entry name" value="DUF2269_transmembrane"/>
</dbReference>
<feature type="transmembrane region" description="Helical" evidence="1">
    <location>
        <begin position="6"/>
        <end position="26"/>
    </location>
</feature>
<sequence length="152" mass="16920">MSDIFKIIHVIAAVLFLGNIIVTAVWKVMADRRKALDVLRFGIDLVILTDILFTFGGAAILIGSGGYMVISYGMSILDTPWLLYGIGCFAVSGFIWLLGLVPNQFKQRQLLRSATDYRLIAQEFERLAMRWNVLGVISTLFAIAAIVFMTVK</sequence>
<dbReference type="Proteomes" id="UP001235269">
    <property type="component" value="Unassembled WGS sequence"/>
</dbReference>
<feature type="transmembrane region" description="Helical" evidence="1">
    <location>
        <begin position="131"/>
        <end position="151"/>
    </location>
</feature>
<evidence type="ECO:0000313" key="3">
    <source>
        <dbReference type="Proteomes" id="UP001235269"/>
    </source>
</evidence>
<feature type="transmembrane region" description="Helical" evidence="1">
    <location>
        <begin position="38"/>
        <end position="61"/>
    </location>
</feature>
<proteinExistence type="predicted"/>
<protein>
    <submittedName>
        <fullName evidence="2">Membrane protein</fullName>
    </submittedName>
</protein>
<keyword evidence="1" id="KW-0472">Membrane</keyword>
<organism evidence="2 3">
    <name type="scientific">Rhizobium paknamense</name>
    <dbReference type="NCBI Taxonomy" id="1206817"/>
    <lineage>
        <taxon>Bacteria</taxon>
        <taxon>Pseudomonadati</taxon>
        <taxon>Pseudomonadota</taxon>
        <taxon>Alphaproteobacteria</taxon>
        <taxon>Hyphomicrobiales</taxon>
        <taxon>Rhizobiaceae</taxon>
        <taxon>Rhizobium/Agrobacterium group</taxon>
        <taxon>Rhizobium</taxon>
    </lineage>
</organism>
<keyword evidence="1" id="KW-1133">Transmembrane helix</keyword>
<keyword evidence="3" id="KW-1185">Reference proteome</keyword>
<feature type="transmembrane region" description="Helical" evidence="1">
    <location>
        <begin position="81"/>
        <end position="101"/>
    </location>
</feature>
<dbReference type="EMBL" id="JAUSWH010000008">
    <property type="protein sequence ID" value="MDQ0456406.1"/>
    <property type="molecule type" value="Genomic_DNA"/>
</dbReference>
<accession>A0ABU0IDT4</accession>
<reference evidence="2 3" key="1">
    <citation type="submission" date="2023-07" db="EMBL/GenBank/DDBJ databases">
        <title>Genomic Encyclopedia of Type Strains, Phase IV (KMG-IV): sequencing the most valuable type-strain genomes for metagenomic binning, comparative biology and taxonomic classification.</title>
        <authorList>
            <person name="Goeker M."/>
        </authorList>
    </citation>
    <scope>NUCLEOTIDE SEQUENCE [LARGE SCALE GENOMIC DNA]</scope>
    <source>
        <strain evidence="2 3">DSM 100301</strain>
    </source>
</reference>